<evidence type="ECO:0000313" key="3">
    <source>
        <dbReference type="EMBL" id="PQJ77634.1"/>
    </source>
</evidence>
<name>A0A2S7WJ60_9FLAO</name>
<keyword evidence="1" id="KW-0732">Signal</keyword>
<dbReference type="Proteomes" id="UP000239068">
    <property type="component" value="Unassembled WGS sequence"/>
</dbReference>
<sequence length="78" mass="8408">MEGFTTYPNPITNNTFTITSKSSSKKTITIYNVLGKKVLSSSFSGVKSNVDVSAISSGIYILKVTEDGKTATKKLVIR</sequence>
<keyword evidence="4" id="KW-1185">Reference proteome</keyword>
<comment type="caution">
    <text evidence="3">The sequence shown here is derived from an EMBL/GenBank/DDBJ whole genome shotgun (WGS) entry which is preliminary data.</text>
</comment>
<proteinExistence type="predicted"/>
<gene>
    <name evidence="3" type="ORF">BTO16_15265</name>
</gene>
<reference evidence="3 4" key="1">
    <citation type="submission" date="2016-12" db="EMBL/GenBank/DDBJ databases">
        <title>Trade-off between light-utilization and light-protection in marine flavobacteria.</title>
        <authorList>
            <person name="Kumagai Y."/>
            <person name="Yoshizawa S."/>
            <person name="Kogure K."/>
            <person name="Iwasaki W."/>
        </authorList>
    </citation>
    <scope>NUCLEOTIDE SEQUENCE [LARGE SCALE GENOMIC DNA]</scope>
    <source>
        <strain evidence="3 4">ATCC 43844</strain>
    </source>
</reference>
<dbReference type="Pfam" id="PF18962">
    <property type="entry name" value="Por_Secre_tail"/>
    <property type="match status" value="1"/>
</dbReference>
<evidence type="ECO:0000313" key="4">
    <source>
        <dbReference type="Proteomes" id="UP000239068"/>
    </source>
</evidence>
<evidence type="ECO:0000256" key="1">
    <source>
        <dbReference type="ARBA" id="ARBA00022729"/>
    </source>
</evidence>
<organism evidence="3 4">
    <name type="scientific">Polaribacter glomeratus</name>
    <dbReference type="NCBI Taxonomy" id="102"/>
    <lineage>
        <taxon>Bacteria</taxon>
        <taxon>Pseudomonadati</taxon>
        <taxon>Bacteroidota</taxon>
        <taxon>Flavobacteriia</taxon>
        <taxon>Flavobacteriales</taxon>
        <taxon>Flavobacteriaceae</taxon>
    </lineage>
</organism>
<accession>A0A2S7WJ60</accession>
<protein>
    <recommendedName>
        <fullName evidence="2">Secretion system C-terminal sorting domain-containing protein</fullName>
    </recommendedName>
</protein>
<dbReference type="AlphaFoldDB" id="A0A2S7WJ60"/>
<dbReference type="InterPro" id="IPR026444">
    <property type="entry name" value="Secre_tail"/>
</dbReference>
<evidence type="ECO:0000259" key="2">
    <source>
        <dbReference type="Pfam" id="PF18962"/>
    </source>
</evidence>
<feature type="domain" description="Secretion system C-terminal sorting" evidence="2">
    <location>
        <begin position="7"/>
        <end position="77"/>
    </location>
</feature>
<dbReference type="NCBIfam" id="TIGR04183">
    <property type="entry name" value="Por_Secre_tail"/>
    <property type="match status" value="1"/>
</dbReference>
<dbReference type="EMBL" id="MSCM01000002">
    <property type="protein sequence ID" value="PQJ77634.1"/>
    <property type="molecule type" value="Genomic_DNA"/>
</dbReference>